<dbReference type="Proteomes" id="UP000231094">
    <property type="component" value="Unassembled WGS sequence"/>
</dbReference>
<reference evidence="1 2" key="1">
    <citation type="journal article" date="2017" name="MBio">
        <title>Type VI secretion-mediated competition in the bee gut microbiome.</title>
        <authorList>
            <person name="Steele M.I."/>
            <person name="Kwong W.K."/>
            <person name="Powell J.E."/>
            <person name="Whiteley M."/>
            <person name="Moran N.A."/>
        </authorList>
    </citation>
    <scope>NUCLEOTIDE SEQUENCE [LARGE SCALE GENOMIC DNA]</scope>
    <source>
        <strain evidence="1 2">PEB0171</strain>
    </source>
</reference>
<dbReference type="EMBL" id="MEIV01000050">
    <property type="protein sequence ID" value="PIT62578.1"/>
    <property type="molecule type" value="Genomic_DNA"/>
</dbReference>
<evidence type="ECO:0000313" key="1">
    <source>
        <dbReference type="EMBL" id="PIT62578.1"/>
    </source>
</evidence>
<gene>
    <name evidence="1" type="ORF">BHC47_03985</name>
</gene>
<dbReference type="AlphaFoldDB" id="A0A2N9Y4E9"/>
<proteinExistence type="predicted"/>
<comment type="caution">
    <text evidence="1">The sequence shown here is derived from an EMBL/GenBank/DDBJ whole genome shotgun (WGS) entry which is preliminary data.</text>
</comment>
<evidence type="ECO:0008006" key="3">
    <source>
        <dbReference type="Google" id="ProtNLM"/>
    </source>
</evidence>
<protein>
    <recommendedName>
        <fullName evidence="3">Barstar (barnase inhibitor) domain-containing protein</fullName>
    </recommendedName>
</protein>
<name>A0A2N9Y4E9_9NEIS</name>
<sequence length="242" mass="28098">MRTKYEIRDSSEQLIFSCSDLIECYSFLGTNNNYWFAFTGISEQNVHLIMNEETYSIKSNQFAGRFYCKFTVKKIIKSPDALYVCLSLSSETYSEMYSEMYKVGALSFLKEADNLEERVWLDMKGSLKLIYISASYLKNGIPRTLEKDTVVIEGKYIQDYYAFFCELGHAFFGKFGYMGSCIQDVSKLMEDLCSEDRKINVIWKDSDLSFKAIDNTVPTVYYQSSSSDLLMEIEYYCNVILE</sequence>
<accession>A0A2N9Y4E9</accession>
<organism evidence="1 2">
    <name type="scientific">Snodgrassella alvi</name>
    <dbReference type="NCBI Taxonomy" id="1196083"/>
    <lineage>
        <taxon>Bacteria</taxon>
        <taxon>Pseudomonadati</taxon>
        <taxon>Pseudomonadota</taxon>
        <taxon>Betaproteobacteria</taxon>
        <taxon>Neisseriales</taxon>
        <taxon>Neisseriaceae</taxon>
        <taxon>Snodgrassella</taxon>
    </lineage>
</organism>
<evidence type="ECO:0000313" key="2">
    <source>
        <dbReference type="Proteomes" id="UP000231094"/>
    </source>
</evidence>